<dbReference type="NCBIfam" id="NF006013">
    <property type="entry name" value="PRK08150.1"/>
    <property type="match status" value="1"/>
</dbReference>
<dbReference type="AlphaFoldDB" id="A0AA41YPL8"/>
<evidence type="ECO:0000256" key="1">
    <source>
        <dbReference type="ARBA" id="ARBA00005254"/>
    </source>
</evidence>
<name>A0AA41YPL8_9PROT</name>
<evidence type="ECO:0000313" key="4">
    <source>
        <dbReference type="Proteomes" id="UP001165679"/>
    </source>
</evidence>
<dbReference type="RefSeq" id="WP_264714971.1">
    <property type="nucleotide sequence ID" value="NZ_JAPDNT010000016.1"/>
</dbReference>
<keyword evidence="2" id="KW-0456">Lyase</keyword>
<reference evidence="3" key="2">
    <citation type="submission" date="2022-10" db="EMBL/GenBank/DDBJ databases">
        <authorList>
            <person name="Trinh H.N."/>
        </authorList>
    </citation>
    <scope>NUCLEOTIDE SEQUENCE</scope>
    <source>
        <strain evidence="3">RN2-1</strain>
    </source>
</reference>
<dbReference type="InterPro" id="IPR029045">
    <property type="entry name" value="ClpP/crotonase-like_dom_sf"/>
</dbReference>
<dbReference type="Proteomes" id="UP001165679">
    <property type="component" value="Unassembled WGS sequence"/>
</dbReference>
<dbReference type="CDD" id="cd06558">
    <property type="entry name" value="crotonase-like"/>
    <property type="match status" value="1"/>
</dbReference>
<dbReference type="Gene3D" id="1.10.12.10">
    <property type="entry name" value="Lyase 2-enoyl-coa Hydratase, Chain A, domain 2"/>
    <property type="match status" value="1"/>
</dbReference>
<evidence type="ECO:0000256" key="2">
    <source>
        <dbReference type="ARBA" id="ARBA00023239"/>
    </source>
</evidence>
<evidence type="ECO:0000313" key="3">
    <source>
        <dbReference type="EMBL" id="MCW3476212.1"/>
    </source>
</evidence>
<dbReference type="GO" id="GO:0006635">
    <property type="term" value="P:fatty acid beta-oxidation"/>
    <property type="evidence" value="ECO:0007669"/>
    <property type="project" value="TreeGrafter"/>
</dbReference>
<dbReference type="Gene3D" id="3.90.226.10">
    <property type="entry name" value="2-enoyl-CoA Hydratase, Chain A, domain 1"/>
    <property type="match status" value="1"/>
</dbReference>
<dbReference type="PANTHER" id="PTHR11941:SF54">
    <property type="entry name" value="ENOYL-COA HYDRATASE, MITOCHONDRIAL"/>
    <property type="match status" value="1"/>
</dbReference>
<dbReference type="InterPro" id="IPR014748">
    <property type="entry name" value="Enoyl-CoA_hydra_C"/>
</dbReference>
<gene>
    <name evidence="3" type="ORF">OL599_16655</name>
</gene>
<comment type="similarity">
    <text evidence="1">Belongs to the enoyl-CoA hydratase/isomerase family.</text>
</comment>
<comment type="caution">
    <text evidence="3">The sequence shown here is derived from an EMBL/GenBank/DDBJ whole genome shotgun (WGS) entry which is preliminary data.</text>
</comment>
<proteinExistence type="inferred from homology"/>
<dbReference type="Pfam" id="PF00378">
    <property type="entry name" value="ECH_1"/>
    <property type="match status" value="1"/>
</dbReference>
<dbReference type="SUPFAM" id="SSF52096">
    <property type="entry name" value="ClpP/crotonase"/>
    <property type="match status" value="1"/>
</dbReference>
<protein>
    <submittedName>
        <fullName evidence="3">Crotonase/enoyl-CoA hydratase family protein</fullName>
    </submittedName>
</protein>
<dbReference type="GO" id="GO:0016829">
    <property type="term" value="F:lyase activity"/>
    <property type="evidence" value="ECO:0007669"/>
    <property type="project" value="UniProtKB-KW"/>
</dbReference>
<dbReference type="InterPro" id="IPR001753">
    <property type="entry name" value="Enoyl-CoA_hydra/iso"/>
</dbReference>
<dbReference type="PANTHER" id="PTHR11941">
    <property type="entry name" value="ENOYL-COA HYDRATASE-RELATED"/>
    <property type="match status" value="1"/>
</dbReference>
<keyword evidence="4" id="KW-1185">Reference proteome</keyword>
<reference evidence="3" key="1">
    <citation type="submission" date="2022-09" db="EMBL/GenBank/DDBJ databases">
        <title>Rhodovastum sp. nov. RN2-1 isolated from soil in Seongnam, South Korea.</title>
        <authorList>
            <person name="Le N.T."/>
        </authorList>
    </citation>
    <scope>NUCLEOTIDE SEQUENCE</scope>
    <source>
        <strain evidence="3">RN2-1</strain>
    </source>
</reference>
<dbReference type="EMBL" id="JAPDNT010000016">
    <property type="protein sequence ID" value="MCW3476212.1"/>
    <property type="molecule type" value="Genomic_DNA"/>
</dbReference>
<sequence>MQPPDIALPDTLHCDLQDGIAVLRLSRPDKRNALDDVTVRAIGRFFADPPEGARAVVIHGEGDHFSAGLDLTSLTERDTEAGIAHSRLWHRAFERIAFGDLPVIAVLHGAVVGGGLELAASTHIRVAERSAFYALPEGSRGIYVGGGASVRLSRLIGVHRMMDMMLTGRTYGAEEGVALGFSQYLVEPGEGLAKAVALARRAAENAPLTNFAILHALPRIAAADPETGLLMESLMAAIAQGSDEAKARLRAFLEKRAGKVAHS</sequence>
<organism evidence="3 4">
    <name type="scientific">Limobrevibacterium gyesilva</name>
    <dbReference type="NCBI Taxonomy" id="2991712"/>
    <lineage>
        <taxon>Bacteria</taxon>
        <taxon>Pseudomonadati</taxon>
        <taxon>Pseudomonadota</taxon>
        <taxon>Alphaproteobacteria</taxon>
        <taxon>Acetobacterales</taxon>
        <taxon>Acetobacteraceae</taxon>
        <taxon>Limobrevibacterium</taxon>
    </lineage>
</organism>
<accession>A0AA41YPL8</accession>